<dbReference type="EMBL" id="JBHSQE010000003">
    <property type="protein sequence ID" value="MFC6146395.1"/>
    <property type="molecule type" value="Genomic_DNA"/>
</dbReference>
<evidence type="ECO:0000313" key="5">
    <source>
        <dbReference type="EMBL" id="MFC6146395.1"/>
    </source>
</evidence>
<dbReference type="PANTHER" id="PTHR43537">
    <property type="entry name" value="TRANSCRIPTIONAL REGULATOR, GNTR FAMILY"/>
    <property type="match status" value="1"/>
</dbReference>
<dbReference type="Proteomes" id="UP001596244">
    <property type="component" value="Unassembled WGS sequence"/>
</dbReference>
<sequence length="208" mass="22644">MRADSAAAAMRRAISAGEYAPGEQLIEAEMVEKLTVSRNTLREAFAMLVADGLVERIRNRGVFIAQFGAAEIRDLYLARAAIEPAALAWGEQQDVDKLDEAVTLAEAALAAGRHADVATANQQFHRQIVAGMGSATLDETMDRLLARMRLVFLQVLQREPGFHGDYVGLNRRVVTLLSAGRHSDAAEALHHSLAQTSRRVQEIIAQGT</sequence>
<comment type="caution">
    <text evidence="5">The sequence shown here is derived from an EMBL/GenBank/DDBJ whole genome shotgun (WGS) entry which is preliminary data.</text>
</comment>
<feature type="domain" description="HTH gntR-type" evidence="4">
    <location>
        <begin position="1"/>
        <end position="67"/>
    </location>
</feature>
<dbReference type="Gene3D" id="1.20.120.530">
    <property type="entry name" value="GntR ligand-binding domain-like"/>
    <property type="match status" value="1"/>
</dbReference>
<dbReference type="InterPro" id="IPR008920">
    <property type="entry name" value="TF_FadR/GntR_C"/>
</dbReference>
<dbReference type="Gene3D" id="1.10.10.10">
    <property type="entry name" value="Winged helix-like DNA-binding domain superfamily/Winged helix DNA-binding domain"/>
    <property type="match status" value="1"/>
</dbReference>
<dbReference type="SUPFAM" id="SSF48008">
    <property type="entry name" value="GntR ligand-binding domain-like"/>
    <property type="match status" value="1"/>
</dbReference>
<dbReference type="Pfam" id="PF00392">
    <property type="entry name" value="GntR"/>
    <property type="match status" value="1"/>
</dbReference>
<evidence type="ECO:0000256" key="2">
    <source>
        <dbReference type="ARBA" id="ARBA00023125"/>
    </source>
</evidence>
<dbReference type="SMART" id="SM00345">
    <property type="entry name" value="HTH_GNTR"/>
    <property type="match status" value="1"/>
</dbReference>
<dbReference type="RefSeq" id="WP_377000901.1">
    <property type="nucleotide sequence ID" value="NZ_JBHSQE010000003.1"/>
</dbReference>
<dbReference type="PRINTS" id="PR00035">
    <property type="entry name" value="HTHGNTR"/>
</dbReference>
<reference evidence="6" key="1">
    <citation type="journal article" date="2019" name="Int. J. Syst. Evol. Microbiol.">
        <title>The Global Catalogue of Microorganisms (GCM) 10K type strain sequencing project: providing services to taxonomists for standard genome sequencing and annotation.</title>
        <authorList>
            <consortium name="The Broad Institute Genomics Platform"/>
            <consortium name="The Broad Institute Genome Sequencing Center for Infectious Disease"/>
            <person name="Wu L."/>
            <person name="Ma J."/>
        </authorList>
    </citation>
    <scope>NUCLEOTIDE SEQUENCE [LARGE SCALE GENOMIC DNA]</scope>
    <source>
        <strain evidence="6">CCUG 51943</strain>
    </source>
</reference>
<dbReference type="PANTHER" id="PTHR43537:SF5">
    <property type="entry name" value="UXU OPERON TRANSCRIPTIONAL REGULATOR"/>
    <property type="match status" value="1"/>
</dbReference>
<dbReference type="SMART" id="SM00895">
    <property type="entry name" value="FCD"/>
    <property type="match status" value="1"/>
</dbReference>
<gene>
    <name evidence="5" type="ORF">ACFPUZ_06195</name>
</gene>
<dbReference type="InterPro" id="IPR036390">
    <property type="entry name" value="WH_DNA-bd_sf"/>
</dbReference>
<evidence type="ECO:0000256" key="3">
    <source>
        <dbReference type="ARBA" id="ARBA00023163"/>
    </source>
</evidence>
<evidence type="ECO:0000256" key="1">
    <source>
        <dbReference type="ARBA" id="ARBA00023015"/>
    </source>
</evidence>
<keyword evidence="3" id="KW-0804">Transcription</keyword>
<name>A0ABW1QCS8_9CORY</name>
<accession>A0ABW1QCS8</accession>
<evidence type="ECO:0000313" key="6">
    <source>
        <dbReference type="Proteomes" id="UP001596244"/>
    </source>
</evidence>
<organism evidence="5 6">
    <name type="scientific">Corynebacterium nasicanis</name>
    <dbReference type="NCBI Taxonomy" id="1448267"/>
    <lineage>
        <taxon>Bacteria</taxon>
        <taxon>Bacillati</taxon>
        <taxon>Actinomycetota</taxon>
        <taxon>Actinomycetes</taxon>
        <taxon>Mycobacteriales</taxon>
        <taxon>Corynebacteriaceae</taxon>
        <taxon>Corynebacterium</taxon>
    </lineage>
</organism>
<keyword evidence="6" id="KW-1185">Reference proteome</keyword>
<evidence type="ECO:0000259" key="4">
    <source>
        <dbReference type="PROSITE" id="PS50949"/>
    </source>
</evidence>
<dbReference type="InterPro" id="IPR000524">
    <property type="entry name" value="Tscrpt_reg_HTH_GntR"/>
</dbReference>
<dbReference type="SUPFAM" id="SSF46785">
    <property type="entry name" value="Winged helix' DNA-binding domain"/>
    <property type="match status" value="1"/>
</dbReference>
<protein>
    <submittedName>
        <fullName evidence="5">GntR family transcriptional regulator</fullName>
    </submittedName>
</protein>
<dbReference type="Pfam" id="PF07729">
    <property type="entry name" value="FCD"/>
    <property type="match status" value="1"/>
</dbReference>
<proteinExistence type="predicted"/>
<keyword evidence="1" id="KW-0805">Transcription regulation</keyword>
<dbReference type="InterPro" id="IPR036388">
    <property type="entry name" value="WH-like_DNA-bd_sf"/>
</dbReference>
<dbReference type="InterPro" id="IPR011711">
    <property type="entry name" value="GntR_C"/>
</dbReference>
<dbReference type="PROSITE" id="PS50949">
    <property type="entry name" value="HTH_GNTR"/>
    <property type="match status" value="1"/>
</dbReference>
<keyword evidence="2" id="KW-0238">DNA-binding</keyword>
<dbReference type="CDD" id="cd07377">
    <property type="entry name" value="WHTH_GntR"/>
    <property type="match status" value="1"/>
</dbReference>